<keyword evidence="4" id="KW-1185">Reference proteome</keyword>
<proteinExistence type="predicted"/>
<name>M2Q770_CERS8</name>
<evidence type="ECO:0000256" key="1">
    <source>
        <dbReference type="SAM" id="MobiDB-lite"/>
    </source>
</evidence>
<dbReference type="EMBL" id="KB445809">
    <property type="protein sequence ID" value="EMD32688.1"/>
    <property type="molecule type" value="Genomic_DNA"/>
</dbReference>
<evidence type="ECO:0000256" key="2">
    <source>
        <dbReference type="SAM" id="Phobius"/>
    </source>
</evidence>
<protein>
    <submittedName>
        <fullName evidence="3">Uncharacterized protein</fullName>
    </submittedName>
</protein>
<sequence length="286" mass="30510">MPTISSTSSSPSSSATNGNDNFDPAAPALTSSASLYLYTFLATLLLLLSVSAAIILRSYVIRRRARAAIAEAIANGTYIPPPAVIAATQPKPVLSDVWIDTKMMLEEERDEKEKMKEREMRIWQGGEWSRMMPVSATLIAPVMAQVRPAQATRTPAPRRSWRSRIRIPMGWYRALPPQPQESAPPVELQPVSYPHPPQTIPSLSAPAASSSSASPRPAVSSQSPSSTTDSSLSGSASMRVAVLIAMPSPEVPDPGSLPSVEFGIAQVPLGVAHAQEVLQSVSTSES</sequence>
<keyword evidence="2" id="KW-0472">Membrane</keyword>
<keyword evidence="2" id="KW-0812">Transmembrane</keyword>
<gene>
    <name evidence="3" type="ORF">CERSUDRAFT_118451</name>
</gene>
<dbReference type="AlphaFoldDB" id="M2Q770"/>
<keyword evidence="2" id="KW-1133">Transmembrane helix</keyword>
<accession>M2Q770</accession>
<dbReference type="HOGENOM" id="CLU_051368_1_0_1"/>
<evidence type="ECO:0000313" key="3">
    <source>
        <dbReference type="EMBL" id="EMD32688.1"/>
    </source>
</evidence>
<feature type="compositionally biased region" description="Low complexity" evidence="1">
    <location>
        <begin position="201"/>
        <end position="235"/>
    </location>
</feature>
<feature type="transmembrane region" description="Helical" evidence="2">
    <location>
        <begin position="35"/>
        <end position="56"/>
    </location>
</feature>
<feature type="region of interest" description="Disordered" evidence="1">
    <location>
        <begin position="176"/>
        <end position="235"/>
    </location>
</feature>
<organism evidence="3 4">
    <name type="scientific">Ceriporiopsis subvermispora (strain B)</name>
    <name type="common">White-rot fungus</name>
    <name type="synonym">Gelatoporia subvermispora</name>
    <dbReference type="NCBI Taxonomy" id="914234"/>
    <lineage>
        <taxon>Eukaryota</taxon>
        <taxon>Fungi</taxon>
        <taxon>Dikarya</taxon>
        <taxon>Basidiomycota</taxon>
        <taxon>Agaricomycotina</taxon>
        <taxon>Agaricomycetes</taxon>
        <taxon>Polyporales</taxon>
        <taxon>Gelatoporiaceae</taxon>
        <taxon>Gelatoporia</taxon>
    </lineage>
</organism>
<evidence type="ECO:0000313" key="4">
    <source>
        <dbReference type="Proteomes" id="UP000016930"/>
    </source>
</evidence>
<reference evidence="3 4" key="1">
    <citation type="journal article" date="2012" name="Proc. Natl. Acad. Sci. U.S.A.">
        <title>Comparative genomics of Ceriporiopsis subvermispora and Phanerochaete chrysosporium provide insight into selective ligninolysis.</title>
        <authorList>
            <person name="Fernandez-Fueyo E."/>
            <person name="Ruiz-Duenas F.J."/>
            <person name="Ferreira P."/>
            <person name="Floudas D."/>
            <person name="Hibbett D.S."/>
            <person name="Canessa P."/>
            <person name="Larrondo L.F."/>
            <person name="James T.Y."/>
            <person name="Seelenfreund D."/>
            <person name="Lobos S."/>
            <person name="Polanco R."/>
            <person name="Tello M."/>
            <person name="Honda Y."/>
            <person name="Watanabe T."/>
            <person name="Watanabe T."/>
            <person name="Ryu J.S."/>
            <person name="Kubicek C.P."/>
            <person name="Schmoll M."/>
            <person name="Gaskell J."/>
            <person name="Hammel K.E."/>
            <person name="St John F.J."/>
            <person name="Vanden Wymelenberg A."/>
            <person name="Sabat G."/>
            <person name="Splinter BonDurant S."/>
            <person name="Syed K."/>
            <person name="Yadav J.S."/>
            <person name="Doddapaneni H."/>
            <person name="Subramanian V."/>
            <person name="Lavin J.L."/>
            <person name="Oguiza J.A."/>
            <person name="Perez G."/>
            <person name="Pisabarro A.G."/>
            <person name="Ramirez L."/>
            <person name="Santoyo F."/>
            <person name="Master E."/>
            <person name="Coutinho P.M."/>
            <person name="Henrissat B."/>
            <person name="Lombard V."/>
            <person name="Magnuson J.K."/>
            <person name="Kuees U."/>
            <person name="Hori C."/>
            <person name="Igarashi K."/>
            <person name="Samejima M."/>
            <person name="Held B.W."/>
            <person name="Barry K.W."/>
            <person name="LaButti K.M."/>
            <person name="Lapidus A."/>
            <person name="Lindquist E.A."/>
            <person name="Lucas S.M."/>
            <person name="Riley R."/>
            <person name="Salamov A.A."/>
            <person name="Hoffmeister D."/>
            <person name="Schwenk D."/>
            <person name="Hadar Y."/>
            <person name="Yarden O."/>
            <person name="de Vries R.P."/>
            <person name="Wiebenga A."/>
            <person name="Stenlid J."/>
            <person name="Eastwood D."/>
            <person name="Grigoriev I.V."/>
            <person name="Berka R.M."/>
            <person name="Blanchette R.A."/>
            <person name="Kersten P."/>
            <person name="Martinez A.T."/>
            <person name="Vicuna R."/>
            <person name="Cullen D."/>
        </authorList>
    </citation>
    <scope>NUCLEOTIDE SEQUENCE [LARGE SCALE GENOMIC DNA]</scope>
    <source>
        <strain evidence="3 4">B</strain>
    </source>
</reference>
<dbReference type="OrthoDB" id="10648300at2759"/>
<dbReference type="Proteomes" id="UP000016930">
    <property type="component" value="Unassembled WGS sequence"/>
</dbReference>